<accession>A0A0D1ZC03</accession>
<evidence type="ECO:0000313" key="3">
    <source>
        <dbReference type="EMBL" id="KIV92242.1"/>
    </source>
</evidence>
<dbReference type="Proteomes" id="UP000054302">
    <property type="component" value="Unassembled WGS sequence"/>
</dbReference>
<keyword evidence="4" id="KW-1185">Reference proteome</keyword>
<name>A0A0D1ZC03_EXOME</name>
<keyword evidence="2" id="KW-0472">Membrane</keyword>
<dbReference type="AlphaFoldDB" id="A0A0D1ZC03"/>
<proteinExistence type="predicted"/>
<feature type="region of interest" description="Disordered" evidence="1">
    <location>
        <begin position="1"/>
        <end position="74"/>
    </location>
</feature>
<feature type="transmembrane region" description="Helical" evidence="2">
    <location>
        <begin position="108"/>
        <end position="134"/>
    </location>
</feature>
<evidence type="ECO:0000256" key="2">
    <source>
        <dbReference type="SAM" id="Phobius"/>
    </source>
</evidence>
<dbReference type="HOGENOM" id="CLU_897136_0_0_1"/>
<keyword evidence="2" id="KW-0812">Transmembrane</keyword>
<dbReference type="OMA" id="DCMEACG"/>
<organism evidence="3 4">
    <name type="scientific">Exophiala mesophila</name>
    <name type="common">Black yeast-like fungus</name>
    <dbReference type="NCBI Taxonomy" id="212818"/>
    <lineage>
        <taxon>Eukaryota</taxon>
        <taxon>Fungi</taxon>
        <taxon>Dikarya</taxon>
        <taxon>Ascomycota</taxon>
        <taxon>Pezizomycotina</taxon>
        <taxon>Eurotiomycetes</taxon>
        <taxon>Chaetothyriomycetidae</taxon>
        <taxon>Chaetothyriales</taxon>
        <taxon>Herpotrichiellaceae</taxon>
        <taxon>Exophiala</taxon>
    </lineage>
</organism>
<feature type="compositionally biased region" description="Low complexity" evidence="1">
    <location>
        <begin position="53"/>
        <end position="63"/>
    </location>
</feature>
<dbReference type="VEuPathDB" id="FungiDB:PV10_06699"/>
<evidence type="ECO:0000256" key="1">
    <source>
        <dbReference type="SAM" id="MobiDB-lite"/>
    </source>
</evidence>
<dbReference type="OrthoDB" id="5358884at2759"/>
<feature type="region of interest" description="Disordered" evidence="1">
    <location>
        <begin position="155"/>
        <end position="180"/>
    </location>
</feature>
<evidence type="ECO:0008006" key="5">
    <source>
        <dbReference type="Google" id="ProtNLM"/>
    </source>
</evidence>
<feature type="compositionally biased region" description="Low complexity" evidence="1">
    <location>
        <begin position="9"/>
        <end position="23"/>
    </location>
</feature>
<dbReference type="GeneID" id="27324544"/>
<dbReference type="STRING" id="212818.A0A0D1ZC03"/>
<evidence type="ECO:0000313" key="4">
    <source>
        <dbReference type="Proteomes" id="UP000054302"/>
    </source>
</evidence>
<dbReference type="EMBL" id="KN847523">
    <property type="protein sequence ID" value="KIV92242.1"/>
    <property type="molecule type" value="Genomic_DNA"/>
</dbReference>
<gene>
    <name evidence="3" type="ORF">PV10_06699</name>
</gene>
<keyword evidence="2" id="KW-1133">Transmembrane helix</keyword>
<protein>
    <recommendedName>
        <fullName evidence="5">Apple domain-containing protein</fullName>
    </recommendedName>
</protein>
<reference evidence="3 4" key="1">
    <citation type="submission" date="2015-01" db="EMBL/GenBank/DDBJ databases">
        <title>The Genome Sequence of Exophiala mesophila CBS40295.</title>
        <authorList>
            <consortium name="The Broad Institute Genomics Platform"/>
            <person name="Cuomo C."/>
            <person name="de Hoog S."/>
            <person name="Gorbushina A."/>
            <person name="Stielow B."/>
            <person name="Teixiera M."/>
            <person name="Abouelleil A."/>
            <person name="Chapman S.B."/>
            <person name="Priest M."/>
            <person name="Young S.K."/>
            <person name="Wortman J."/>
            <person name="Nusbaum C."/>
            <person name="Birren B."/>
        </authorList>
    </citation>
    <scope>NUCLEOTIDE SEQUENCE [LARGE SCALE GENOMIC DNA]</scope>
    <source>
        <strain evidence="3 4">CBS 40295</strain>
    </source>
</reference>
<sequence length="311" mass="32835">MSSTEKRSLATSSTAISSPTTMSQGADKYPVPAGDHNYPEVAQQTYPQMSVFPQPSVYQQPQPQMQPQPQPHALQPPLQQYQYETSGKDVAEPPQPVQKRNPWGLSPLAFGLLVGLLTTLIVGAAVGGGVAGALSGNNNSASAVTTTTMTVTAGGAESTTAASPTTSSGSPSSSTESPLPASLEDYVAPLASTIRTLRYPGCGTSSVTTPRGDEFDLLCGIDFNNNLVSREDSDKRVFDITASIAYSLEDCLYMCMNTNFFRKGDAPECLGVTWTAQLATSNQSNYANCWAKNGTSSGYQCNNCISARLVT</sequence>
<dbReference type="RefSeq" id="XP_016223816.1">
    <property type="nucleotide sequence ID" value="XM_016371523.1"/>
</dbReference>